<reference evidence="6" key="1">
    <citation type="submission" date="2021-01" db="EMBL/GenBank/DDBJ databases">
        <authorList>
            <person name="Corre E."/>
            <person name="Pelletier E."/>
            <person name="Niang G."/>
            <person name="Scheremetjew M."/>
            <person name="Finn R."/>
            <person name="Kale V."/>
            <person name="Holt S."/>
            <person name="Cochrane G."/>
            <person name="Meng A."/>
            <person name="Brown T."/>
            <person name="Cohen L."/>
        </authorList>
    </citation>
    <scope>NUCLEOTIDE SEQUENCE</scope>
    <source>
        <strain evidence="6">DIVA3 518/3/11/1/6</strain>
    </source>
</reference>
<dbReference type="GO" id="GO:0005737">
    <property type="term" value="C:cytoplasm"/>
    <property type="evidence" value="ECO:0007669"/>
    <property type="project" value="UniProtKB-SubCell"/>
</dbReference>
<dbReference type="InterPro" id="IPR000241">
    <property type="entry name" value="RlmKL-like_Mtase"/>
</dbReference>
<dbReference type="GO" id="GO:0043527">
    <property type="term" value="C:tRNA methyltransferase complex"/>
    <property type="evidence" value="ECO:0007669"/>
    <property type="project" value="UniProtKB-ARBA"/>
</dbReference>
<dbReference type="CDD" id="cd11715">
    <property type="entry name" value="THUMP_AdoMetMT"/>
    <property type="match status" value="1"/>
</dbReference>
<sequence length="502" mass="56703">MLSKQCCAMLQPYVETNFISGQILFCCSSLVSPVDIVARVQTVERICASICSFVDVPYESETGLDAILHVSYHWDDERFDRACHLWSKTIEIRRQYDPEGNKVLIEEDQEYDFRPTQKRCSCSRISPSPESATLFRINETITQRCNDSGATKTIQPCAMEVESTETEVHSTSDVPAPPPLVSFEQMNLNEQLPASCELLKQRAENYRNRTETDLSVQERAGVIPTFRVTSERSGPVKHGYSSLEISKYLGGSIFRRYEWPVNLEQYDIHIWGHMFHNKLLVGIQLTPDTSAIHRKSRIAFGTTTLKPSIAACIGIFAKIQPHEIVLDPMCGTCTIPTEIAARVPGCFAIGGDFCSEAIDQSKENTAFSQTLQAIKNRSYNTEQDEETLKTKLRTTHSVCVIQWNVINIPLRDDSIDVIVCDMPFGRRSGSYSKNAILYPKFMNEITRVLIPGGRIILLTLQKKLLIRVVAENPSISIKEMIPCFMGGLPLDLYYLEYNPETQ</sequence>
<dbReference type="Pfam" id="PF01170">
    <property type="entry name" value="UPF0020"/>
    <property type="match status" value="1"/>
</dbReference>
<proteinExistence type="predicted"/>
<dbReference type="PANTHER" id="PTHR14911:SF13">
    <property type="entry name" value="TRNA (GUANINE(6)-N2)-METHYLTRANSFERASE THUMP3"/>
    <property type="match status" value="1"/>
</dbReference>
<comment type="subcellular location">
    <subcellularLocation>
        <location evidence="1">Cytoplasm</location>
    </subcellularLocation>
</comment>
<name>A0A7S4HNQ7_9EUKA</name>
<dbReference type="GO" id="GO:0003723">
    <property type="term" value="F:RNA binding"/>
    <property type="evidence" value="ECO:0007669"/>
    <property type="project" value="UniProtKB-UniRule"/>
</dbReference>
<dbReference type="InterPro" id="IPR004114">
    <property type="entry name" value="THUMP_dom"/>
</dbReference>
<dbReference type="InterPro" id="IPR029063">
    <property type="entry name" value="SAM-dependent_MTases_sf"/>
</dbReference>
<dbReference type="Gene3D" id="3.30.2130.30">
    <property type="match status" value="1"/>
</dbReference>
<dbReference type="PROSITE" id="PS51165">
    <property type="entry name" value="THUMP"/>
    <property type="match status" value="1"/>
</dbReference>
<evidence type="ECO:0000256" key="2">
    <source>
        <dbReference type="ARBA" id="ARBA00022603"/>
    </source>
</evidence>
<dbReference type="SMART" id="SM00981">
    <property type="entry name" value="THUMP"/>
    <property type="match status" value="1"/>
</dbReference>
<dbReference type="SUPFAM" id="SSF143437">
    <property type="entry name" value="THUMP domain-like"/>
    <property type="match status" value="1"/>
</dbReference>
<evidence type="ECO:0000256" key="4">
    <source>
        <dbReference type="PROSITE-ProRule" id="PRU00529"/>
    </source>
</evidence>
<keyword evidence="3" id="KW-0819">tRNA processing</keyword>
<dbReference type="CDD" id="cd02440">
    <property type="entry name" value="AdoMet_MTases"/>
    <property type="match status" value="1"/>
</dbReference>
<dbReference type="Gene3D" id="3.40.50.150">
    <property type="entry name" value="Vaccinia Virus protein VP39"/>
    <property type="match status" value="1"/>
</dbReference>
<evidence type="ECO:0000256" key="3">
    <source>
        <dbReference type="ARBA" id="ARBA00022694"/>
    </source>
</evidence>
<dbReference type="EMBL" id="HBKP01003839">
    <property type="protein sequence ID" value="CAE2204775.1"/>
    <property type="molecule type" value="Transcribed_RNA"/>
</dbReference>
<gene>
    <name evidence="6" type="ORF">VSP0166_LOCUS2779</name>
</gene>
<keyword evidence="2" id="KW-0808">Transferase</keyword>
<dbReference type="SUPFAM" id="SSF53335">
    <property type="entry name" value="S-adenosyl-L-methionine-dependent methyltransferases"/>
    <property type="match status" value="1"/>
</dbReference>
<dbReference type="GO" id="GO:0016423">
    <property type="term" value="F:tRNA (guanine) methyltransferase activity"/>
    <property type="evidence" value="ECO:0007669"/>
    <property type="project" value="TreeGrafter"/>
</dbReference>
<dbReference type="PANTHER" id="PTHR14911">
    <property type="entry name" value="THUMP DOMAIN-CONTAINING"/>
    <property type="match status" value="1"/>
</dbReference>
<dbReference type="AlphaFoldDB" id="A0A7S4HNQ7"/>
<keyword evidence="4" id="KW-0694">RNA-binding</keyword>
<dbReference type="Pfam" id="PF02926">
    <property type="entry name" value="THUMP"/>
    <property type="match status" value="1"/>
</dbReference>
<dbReference type="GO" id="GO:0030488">
    <property type="term" value="P:tRNA methylation"/>
    <property type="evidence" value="ECO:0007669"/>
    <property type="project" value="TreeGrafter"/>
</dbReference>
<evidence type="ECO:0000313" key="6">
    <source>
        <dbReference type="EMBL" id="CAE2204775.1"/>
    </source>
</evidence>
<accession>A0A7S4HNQ7</accession>
<evidence type="ECO:0000256" key="1">
    <source>
        <dbReference type="ARBA" id="ARBA00004496"/>
    </source>
</evidence>
<organism evidence="6">
    <name type="scientific">Vannella robusta</name>
    <dbReference type="NCBI Taxonomy" id="1487602"/>
    <lineage>
        <taxon>Eukaryota</taxon>
        <taxon>Amoebozoa</taxon>
        <taxon>Discosea</taxon>
        <taxon>Flabellinia</taxon>
        <taxon>Vannellidae</taxon>
        <taxon>Vannella</taxon>
    </lineage>
</organism>
<protein>
    <recommendedName>
        <fullName evidence="5">THUMP domain-containing protein</fullName>
    </recommendedName>
</protein>
<dbReference type="FunFam" id="3.40.50.150:FF:000073">
    <property type="entry name" value="THUMP domain containing 3"/>
    <property type="match status" value="1"/>
</dbReference>
<feature type="domain" description="THUMP" evidence="5">
    <location>
        <begin position="183"/>
        <end position="285"/>
    </location>
</feature>
<keyword evidence="2" id="KW-0489">Methyltransferase</keyword>
<evidence type="ECO:0000259" key="5">
    <source>
        <dbReference type="PROSITE" id="PS51165"/>
    </source>
</evidence>